<evidence type="ECO:0000313" key="3">
    <source>
        <dbReference type="Proteomes" id="UP000765507"/>
    </source>
</evidence>
<organism evidence="2 3">
    <name type="scientific">Chelydra serpentina</name>
    <name type="common">Snapping turtle</name>
    <name type="synonym">Testudo serpentina</name>
    <dbReference type="NCBI Taxonomy" id="8475"/>
    <lineage>
        <taxon>Eukaryota</taxon>
        <taxon>Metazoa</taxon>
        <taxon>Chordata</taxon>
        <taxon>Craniata</taxon>
        <taxon>Vertebrata</taxon>
        <taxon>Euteleostomi</taxon>
        <taxon>Archelosauria</taxon>
        <taxon>Testudinata</taxon>
        <taxon>Testudines</taxon>
        <taxon>Cryptodira</taxon>
        <taxon>Durocryptodira</taxon>
        <taxon>Americhelydia</taxon>
        <taxon>Chelydroidea</taxon>
        <taxon>Chelydridae</taxon>
        <taxon>Chelydra</taxon>
    </lineage>
</organism>
<keyword evidence="3" id="KW-1185">Reference proteome</keyword>
<name>A0A8T1T633_CHESE</name>
<proteinExistence type="predicted"/>
<sequence length="123" mass="13810">ERSRSFNCLLSCVSDFFEEEGTKFVILRHQTFNEAQVTSDSAYGANKESLSAFVEDFETSISIDFPEDEEYVGEVLDCGSSDISVHGRTEEAQHADEKDDRNSSIPEVVITQADEVGDRQYLI</sequence>
<dbReference type="OrthoDB" id="9417808at2759"/>
<reference evidence="2 3" key="1">
    <citation type="journal article" date="2020" name="G3 (Bethesda)">
        <title>Draft Genome of the Common Snapping Turtle, Chelydra serpentina, a Model for Phenotypic Plasticity in Reptiles.</title>
        <authorList>
            <person name="Das D."/>
            <person name="Singh S.K."/>
            <person name="Bierstedt J."/>
            <person name="Erickson A."/>
            <person name="Galli G.L.J."/>
            <person name="Crossley D.A. 2nd"/>
            <person name="Rhen T."/>
        </authorList>
    </citation>
    <scope>NUCLEOTIDE SEQUENCE [LARGE SCALE GENOMIC DNA]</scope>
    <source>
        <strain evidence="2">KW</strain>
    </source>
</reference>
<dbReference type="EMBL" id="JAHGAV010000035">
    <property type="protein sequence ID" value="KAG6936204.1"/>
    <property type="molecule type" value="Genomic_DNA"/>
</dbReference>
<gene>
    <name evidence="2" type="ORF">G0U57_013212</name>
</gene>
<feature type="compositionally biased region" description="Basic and acidic residues" evidence="1">
    <location>
        <begin position="86"/>
        <end position="102"/>
    </location>
</feature>
<comment type="caution">
    <text evidence="2">The sequence shown here is derived from an EMBL/GenBank/DDBJ whole genome shotgun (WGS) entry which is preliminary data.</text>
</comment>
<feature type="non-terminal residue" evidence="2">
    <location>
        <position position="1"/>
    </location>
</feature>
<accession>A0A8T1T633</accession>
<dbReference type="Proteomes" id="UP000765507">
    <property type="component" value="Unassembled WGS sequence"/>
</dbReference>
<feature type="region of interest" description="Disordered" evidence="1">
    <location>
        <begin position="86"/>
        <end position="107"/>
    </location>
</feature>
<dbReference type="AlphaFoldDB" id="A0A8T1T633"/>
<protein>
    <submittedName>
        <fullName evidence="2">Uncharacterized protein</fullName>
    </submittedName>
</protein>
<evidence type="ECO:0000256" key="1">
    <source>
        <dbReference type="SAM" id="MobiDB-lite"/>
    </source>
</evidence>
<evidence type="ECO:0000313" key="2">
    <source>
        <dbReference type="EMBL" id="KAG6936204.1"/>
    </source>
</evidence>